<keyword evidence="4" id="KW-1185">Reference proteome</keyword>
<dbReference type="SUPFAM" id="SSF52980">
    <property type="entry name" value="Restriction endonuclease-like"/>
    <property type="match status" value="1"/>
</dbReference>
<dbReference type="NCBIfam" id="TIGR00252">
    <property type="entry name" value="YraN family protein"/>
    <property type="match status" value="1"/>
</dbReference>
<proteinExistence type="inferred from homology"/>
<accession>A0A2X4U2W7</accession>
<organism evidence="3 4">
    <name type="scientific">Rhodococcus coprophilus</name>
    <dbReference type="NCBI Taxonomy" id="38310"/>
    <lineage>
        <taxon>Bacteria</taxon>
        <taxon>Bacillati</taxon>
        <taxon>Actinomycetota</taxon>
        <taxon>Actinomycetes</taxon>
        <taxon>Mycobacteriales</taxon>
        <taxon>Nocardiaceae</taxon>
        <taxon>Rhodococcus</taxon>
    </lineage>
</organism>
<evidence type="ECO:0000256" key="2">
    <source>
        <dbReference type="HAMAP-Rule" id="MF_00048"/>
    </source>
</evidence>
<dbReference type="RefSeq" id="WP_072698633.1">
    <property type="nucleotide sequence ID" value="NZ_JAFBBL010000001.1"/>
</dbReference>
<dbReference type="Gene3D" id="3.40.1350.10">
    <property type="match status" value="1"/>
</dbReference>
<protein>
    <recommendedName>
        <fullName evidence="2">UPF0102 protein NCTC10994_00989</fullName>
    </recommendedName>
</protein>
<evidence type="ECO:0000256" key="1">
    <source>
        <dbReference type="ARBA" id="ARBA00006738"/>
    </source>
</evidence>
<evidence type="ECO:0000313" key="4">
    <source>
        <dbReference type="Proteomes" id="UP000249091"/>
    </source>
</evidence>
<gene>
    <name evidence="3" type="ORF">NCTC10994_00989</name>
</gene>
<dbReference type="KEGG" id="rcr:NCTC10994_00989"/>
<dbReference type="Proteomes" id="UP000249091">
    <property type="component" value="Chromosome 1"/>
</dbReference>
<dbReference type="PANTHER" id="PTHR34039">
    <property type="entry name" value="UPF0102 PROTEIN YRAN"/>
    <property type="match status" value="1"/>
</dbReference>
<sequence length="118" mass="13317">MGRNRDLGKRGEDLAAEFLESAGMVVLERNWRTRYGELDLIAQDGAVLVFVEVKTRSGLGYGTPAEAVTRGKTERIRRLAGMWLAAQSRRWTHIRVDVVTVLLQRGYAPVITHLRQVL</sequence>
<dbReference type="InterPro" id="IPR003509">
    <property type="entry name" value="UPF0102_YraN-like"/>
</dbReference>
<dbReference type="NCBIfam" id="NF009150">
    <property type="entry name" value="PRK12497.1-3"/>
    <property type="match status" value="1"/>
</dbReference>
<dbReference type="HAMAP" id="MF_00048">
    <property type="entry name" value="UPF0102"/>
    <property type="match status" value="1"/>
</dbReference>
<dbReference type="GO" id="GO:0003676">
    <property type="term" value="F:nucleic acid binding"/>
    <property type="evidence" value="ECO:0007669"/>
    <property type="project" value="InterPro"/>
</dbReference>
<dbReference type="Pfam" id="PF02021">
    <property type="entry name" value="UPF0102"/>
    <property type="match status" value="1"/>
</dbReference>
<dbReference type="EMBL" id="LS483468">
    <property type="protein sequence ID" value="SQI29408.1"/>
    <property type="molecule type" value="Genomic_DNA"/>
</dbReference>
<dbReference type="InterPro" id="IPR011856">
    <property type="entry name" value="tRNA_endonuc-like_dom_sf"/>
</dbReference>
<comment type="similarity">
    <text evidence="1 2">Belongs to the UPF0102 family.</text>
</comment>
<dbReference type="NCBIfam" id="NF009154">
    <property type="entry name" value="PRK12497.3-3"/>
    <property type="match status" value="1"/>
</dbReference>
<dbReference type="CDD" id="cd20736">
    <property type="entry name" value="PoNe_Nuclease"/>
    <property type="match status" value="1"/>
</dbReference>
<dbReference type="InterPro" id="IPR011335">
    <property type="entry name" value="Restrct_endonuc-II-like"/>
</dbReference>
<dbReference type="AlphaFoldDB" id="A0A2X4U2W7"/>
<dbReference type="STRING" id="1219011.GCA_001895045_00707"/>
<dbReference type="PANTHER" id="PTHR34039:SF1">
    <property type="entry name" value="UPF0102 PROTEIN YRAN"/>
    <property type="match status" value="1"/>
</dbReference>
<reference evidence="3 4" key="1">
    <citation type="submission" date="2018-06" db="EMBL/GenBank/DDBJ databases">
        <authorList>
            <consortium name="Pathogen Informatics"/>
            <person name="Doyle S."/>
        </authorList>
    </citation>
    <scope>NUCLEOTIDE SEQUENCE [LARGE SCALE GENOMIC DNA]</scope>
    <source>
        <strain evidence="3 4">NCTC10994</strain>
    </source>
</reference>
<name>A0A2X4U2W7_9NOCA</name>
<evidence type="ECO:0000313" key="3">
    <source>
        <dbReference type="EMBL" id="SQI29408.1"/>
    </source>
</evidence>